<dbReference type="InterPro" id="IPR000719">
    <property type="entry name" value="Prot_kinase_dom"/>
</dbReference>
<comment type="caution">
    <text evidence="3">The sequence shown here is derived from an EMBL/GenBank/DDBJ whole genome shotgun (WGS) entry which is preliminary data.</text>
</comment>
<sequence length="607" mass="67597">MAAVINAALDIAQGAAELSGVPYLATSIGLVKCIKDNCDRIYVRKAECQQLANKASQLIATFEEQTSRLQGSQLQEYADQLEAILMKINTRTNKWSRYSFVHAFWRDDKIADGIKQCMDDMDAGLASFHVNADVVLNHNQEQMRLMLLNHTDNLEHILHILTNNDEVRQVVALQRAGAPVAERVMDVGKRQLQILREKEGDPSRPVQSETYRQMERGMSQLYSMTGIPPTVRNLNGEITRPDDIPYVGGVYSDVWIGYWLGDQKVALKTMRGVAIPPEKAQKRFEREINVWSKLSHPHVLPFLGIVTNIGHFTHMVSPWQSNGNILEYVKFVDLDVQSLQQPLQLHQEVRTSRPVAPGRAYFSPCPVIHDLTEVQLAGAGEGLAYLHSQGVIHGNVRCANILVAIGGEAVICDFGMAKIREETSAQSATMTLTAQGSARWMSPELLDATISSPNQQCDVYSFAMTMLECFTLKEPFVEIKREIHVITKMSKGILKPKRPELDSPAAKWISDDLWALMEECWHRDVHKRPETKVVASRLRGIEMDVRRSRSGFSSATTPPPSFIQMPAPSVAMPVPAVHSPHSFSSSMAASLDSTTPSRVATPPAIES</sequence>
<dbReference type="GO" id="GO:0007166">
    <property type="term" value="P:cell surface receptor signaling pathway"/>
    <property type="evidence" value="ECO:0007669"/>
    <property type="project" value="InterPro"/>
</dbReference>
<name>A0A8K0V135_9AGAR</name>
<evidence type="ECO:0000256" key="1">
    <source>
        <dbReference type="SAM" id="MobiDB-lite"/>
    </source>
</evidence>
<keyword evidence="3" id="KW-0418">Kinase</keyword>
<evidence type="ECO:0000313" key="3">
    <source>
        <dbReference type="EMBL" id="KAH8108187.1"/>
    </source>
</evidence>
<dbReference type="AlphaFoldDB" id="A0A8K0V135"/>
<dbReference type="SUPFAM" id="SSF56112">
    <property type="entry name" value="Protein kinase-like (PK-like)"/>
    <property type="match status" value="1"/>
</dbReference>
<dbReference type="EMBL" id="JAEVFJ010000001">
    <property type="protein sequence ID" value="KAH8108187.1"/>
    <property type="molecule type" value="Genomic_DNA"/>
</dbReference>
<evidence type="ECO:0000259" key="2">
    <source>
        <dbReference type="PROSITE" id="PS50011"/>
    </source>
</evidence>
<gene>
    <name evidence="3" type="ORF">BXZ70DRAFT_1003583</name>
</gene>
<keyword evidence="4" id="KW-1185">Reference proteome</keyword>
<dbReference type="InterPro" id="IPR051681">
    <property type="entry name" value="Ser/Thr_Kinases-Pseudokinases"/>
</dbReference>
<keyword evidence="3" id="KW-0808">Transferase</keyword>
<dbReference type="InterPro" id="IPR001245">
    <property type="entry name" value="Ser-Thr/Tyr_kinase_cat_dom"/>
</dbReference>
<dbReference type="PANTHER" id="PTHR44329">
    <property type="entry name" value="SERINE/THREONINE-PROTEIN KINASE TNNI3K-RELATED"/>
    <property type="match status" value="1"/>
</dbReference>
<dbReference type="InterPro" id="IPR011009">
    <property type="entry name" value="Kinase-like_dom_sf"/>
</dbReference>
<organism evidence="3 4">
    <name type="scientific">Cristinia sonorae</name>
    <dbReference type="NCBI Taxonomy" id="1940300"/>
    <lineage>
        <taxon>Eukaryota</taxon>
        <taxon>Fungi</taxon>
        <taxon>Dikarya</taxon>
        <taxon>Basidiomycota</taxon>
        <taxon>Agaricomycotina</taxon>
        <taxon>Agaricomycetes</taxon>
        <taxon>Agaricomycetidae</taxon>
        <taxon>Agaricales</taxon>
        <taxon>Pleurotineae</taxon>
        <taxon>Stephanosporaceae</taxon>
        <taxon>Cristinia</taxon>
    </lineage>
</organism>
<dbReference type="CDD" id="cd21037">
    <property type="entry name" value="MLKL_NTD"/>
    <property type="match status" value="1"/>
</dbReference>
<reference evidence="3" key="1">
    <citation type="journal article" date="2021" name="New Phytol.">
        <title>Evolutionary innovations through gain and loss of genes in the ectomycorrhizal Boletales.</title>
        <authorList>
            <person name="Wu G."/>
            <person name="Miyauchi S."/>
            <person name="Morin E."/>
            <person name="Kuo A."/>
            <person name="Drula E."/>
            <person name="Varga T."/>
            <person name="Kohler A."/>
            <person name="Feng B."/>
            <person name="Cao Y."/>
            <person name="Lipzen A."/>
            <person name="Daum C."/>
            <person name="Hundley H."/>
            <person name="Pangilinan J."/>
            <person name="Johnson J."/>
            <person name="Barry K."/>
            <person name="LaButti K."/>
            <person name="Ng V."/>
            <person name="Ahrendt S."/>
            <person name="Min B."/>
            <person name="Choi I.G."/>
            <person name="Park H."/>
            <person name="Plett J.M."/>
            <person name="Magnuson J."/>
            <person name="Spatafora J.W."/>
            <person name="Nagy L.G."/>
            <person name="Henrissat B."/>
            <person name="Grigoriev I.V."/>
            <person name="Yang Z.L."/>
            <person name="Xu J."/>
            <person name="Martin F.M."/>
        </authorList>
    </citation>
    <scope>NUCLEOTIDE SEQUENCE</scope>
    <source>
        <strain evidence="3">KKN 215</strain>
    </source>
</reference>
<dbReference type="OrthoDB" id="5966500at2759"/>
<feature type="region of interest" description="Disordered" evidence="1">
    <location>
        <begin position="578"/>
        <end position="607"/>
    </location>
</feature>
<dbReference type="PROSITE" id="PS50011">
    <property type="entry name" value="PROTEIN_KINASE_DOM"/>
    <property type="match status" value="1"/>
</dbReference>
<dbReference type="Gene3D" id="1.10.510.10">
    <property type="entry name" value="Transferase(Phosphotransferase) domain 1"/>
    <property type="match status" value="1"/>
</dbReference>
<dbReference type="InterPro" id="IPR059179">
    <property type="entry name" value="MLKL-like_MCAfunc"/>
</dbReference>
<dbReference type="Proteomes" id="UP000813824">
    <property type="component" value="Unassembled WGS sequence"/>
</dbReference>
<dbReference type="PANTHER" id="PTHR44329:SF214">
    <property type="entry name" value="PROTEIN KINASE DOMAIN-CONTAINING PROTEIN"/>
    <property type="match status" value="1"/>
</dbReference>
<feature type="domain" description="Protein kinase" evidence="2">
    <location>
        <begin position="240"/>
        <end position="541"/>
    </location>
</feature>
<dbReference type="GO" id="GO:0005524">
    <property type="term" value="F:ATP binding"/>
    <property type="evidence" value="ECO:0007669"/>
    <property type="project" value="InterPro"/>
</dbReference>
<dbReference type="InterPro" id="IPR036537">
    <property type="entry name" value="Adaptor_Cbl_N_dom_sf"/>
</dbReference>
<dbReference type="Gene3D" id="1.20.930.20">
    <property type="entry name" value="Adaptor protein Cbl, N-terminal domain"/>
    <property type="match status" value="1"/>
</dbReference>
<proteinExistence type="predicted"/>
<evidence type="ECO:0000313" key="4">
    <source>
        <dbReference type="Proteomes" id="UP000813824"/>
    </source>
</evidence>
<dbReference type="GO" id="GO:0004674">
    <property type="term" value="F:protein serine/threonine kinase activity"/>
    <property type="evidence" value="ECO:0007669"/>
    <property type="project" value="TreeGrafter"/>
</dbReference>
<feature type="compositionally biased region" description="Low complexity" evidence="1">
    <location>
        <begin position="578"/>
        <end position="590"/>
    </location>
</feature>
<accession>A0A8K0V135</accession>
<dbReference type="Pfam" id="PF07714">
    <property type="entry name" value="PK_Tyr_Ser-Thr"/>
    <property type="match status" value="1"/>
</dbReference>
<protein>
    <submittedName>
        <fullName evidence="3">Kinase-like domain-containing protein</fullName>
    </submittedName>
</protein>